<evidence type="ECO:0000256" key="1">
    <source>
        <dbReference type="ARBA" id="ARBA00004496"/>
    </source>
</evidence>
<keyword evidence="3 4" id="KW-0175">Coiled coil</keyword>
<feature type="compositionally biased region" description="Low complexity" evidence="5">
    <location>
        <begin position="223"/>
        <end position="233"/>
    </location>
</feature>
<accession>H2ZMH5</accession>
<dbReference type="STRING" id="51511.ENSCSAVP00000018791"/>
<dbReference type="AlphaFoldDB" id="H2ZMH5"/>
<keyword evidence="7" id="KW-1185">Reference proteome</keyword>
<evidence type="ECO:0000256" key="3">
    <source>
        <dbReference type="ARBA" id="ARBA00023054"/>
    </source>
</evidence>
<evidence type="ECO:0000256" key="5">
    <source>
        <dbReference type="SAM" id="MobiDB-lite"/>
    </source>
</evidence>
<dbReference type="OMA" id="EARCNEQ"/>
<dbReference type="Proteomes" id="UP000007875">
    <property type="component" value="Unassembled WGS sequence"/>
</dbReference>
<feature type="region of interest" description="Disordered" evidence="5">
    <location>
        <begin position="98"/>
        <end position="151"/>
    </location>
</feature>
<dbReference type="Ensembl" id="ENSCSAVT00000018997.1">
    <property type="protein sequence ID" value="ENSCSAVP00000018791.1"/>
    <property type="gene ID" value="ENSCSAVG00000011040.1"/>
</dbReference>
<reference evidence="6" key="3">
    <citation type="submission" date="2025-09" db="UniProtKB">
        <authorList>
            <consortium name="Ensembl"/>
        </authorList>
    </citation>
    <scope>IDENTIFICATION</scope>
</reference>
<organism evidence="6 7">
    <name type="scientific">Ciona savignyi</name>
    <name type="common">Pacific transparent sea squirt</name>
    <dbReference type="NCBI Taxonomy" id="51511"/>
    <lineage>
        <taxon>Eukaryota</taxon>
        <taxon>Metazoa</taxon>
        <taxon>Chordata</taxon>
        <taxon>Tunicata</taxon>
        <taxon>Ascidiacea</taxon>
        <taxon>Phlebobranchia</taxon>
        <taxon>Cionidae</taxon>
        <taxon>Ciona</taxon>
    </lineage>
</organism>
<evidence type="ECO:0000256" key="4">
    <source>
        <dbReference type="SAM" id="Coils"/>
    </source>
</evidence>
<reference evidence="7" key="1">
    <citation type="submission" date="2003-08" db="EMBL/GenBank/DDBJ databases">
        <authorList>
            <person name="Birren B."/>
            <person name="Nusbaum C."/>
            <person name="Abebe A."/>
            <person name="Abouelleil A."/>
            <person name="Adekoya E."/>
            <person name="Ait-zahra M."/>
            <person name="Allen N."/>
            <person name="Allen T."/>
            <person name="An P."/>
            <person name="Anderson M."/>
            <person name="Anderson S."/>
            <person name="Arachchi H."/>
            <person name="Armbruster J."/>
            <person name="Bachantsang P."/>
            <person name="Baldwin J."/>
            <person name="Barry A."/>
            <person name="Bayul T."/>
            <person name="Blitshsteyn B."/>
            <person name="Bloom T."/>
            <person name="Blye J."/>
            <person name="Boguslavskiy L."/>
            <person name="Borowsky M."/>
            <person name="Boukhgalter B."/>
            <person name="Brunache A."/>
            <person name="Butler J."/>
            <person name="Calixte N."/>
            <person name="Calvo S."/>
            <person name="Camarata J."/>
            <person name="Campo K."/>
            <person name="Chang J."/>
            <person name="Cheshatsang Y."/>
            <person name="Citroen M."/>
            <person name="Collymore A."/>
            <person name="Considine T."/>
            <person name="Cook A."/>
            <person name="Cooke P."/>
            <person name="Corum B."/>
            <person name="Cuomo C."/>
            <person name="David R."/>
            <person name="Dawoe T."/>
            <person name="Degray S."/>
            <person name="Dodge S."/>
            <person name="Dooley K."/>
            <person name="Dorje P."/>
            <person name="Dorjee K."/>
            <person name="Dorris L."/>
            <person name="Duffey N."/>
            <person name="Dupes A."/>
            <person name="Elkins T."/>
            <person name="Engels R."/>
            <person name="Erickson J."/>
            <person name="Farina A."/>
            <person name="Faro S."/>
            <person name="Ferreira P."/>
            <person name="Fischer H."/>
            <person name="Fitzgerald M."/>
            <person name="Foley K."/>
            <person name="Gage D."/>
            <person name="Galagan J."/>
            <person name="Gearin G."/>
            <person name="Gnerre S."/>
            <person name="Gnirke A."/>
            <person name="Goyette A."/>
            <person name="Graham J."/>
            <person name="Grandbois E."/>
            <person name="Gyaltsen K."/>
            <person name="Hafez N."/>
            <person name="Hagopian D."/>
            <person name="Hagos B."/>
            <person name="Hall J."/>
            <person name="Hatcher B."/>
            <person name="Heller A."/>
            <person name="Higgins H."/>
            <person name="Honan T."/>
            <person name="Horn A."/>
            <person name="Houde N."/>
            <person name="Hughes L."/>
            <person name="Hulme W."/>
            <person name="Husby E."/>
            <person name="Iliev I."/>
            <person name="Jaffe D."/>
            <person name="Jones C."/>
            <person name="Kamal M."/>
            <person name="Kamat A."/>
            <person name="Kamvysselis M."/>
            <person name="Karlsson E."/>
            <person name="Kells C."/>
            <person name="Kieu A."/>
            <person name="Kisner P."/>
            <person name="Kodira C."/>
            <person name="Kulbokas E."/>
            <person name="Labutti K."/>
            <person name="Lama D."/>
            <person name="Landers T."/>
            <person name="Leger J."/>
            <person name="Levine S."/>
            <person name="Lewis D."/>
            <person name="Lewis T."/>
            <person name="Lindblad-toh K."/>
            <person name="Liu X."/>
            <person name="Lokyitsang T."/>
            <person name="Lokyitsang Y."/>
            <person name="Lucien O."/>
            <person name="Lui A."/>
            <person name="Ma L.J."/>
            <person name="Mabbitt R."/>
            <person name="Macdonald J."/>
            <person name="Maclean C."/>
            <person name="Major J."/>
            <person name="Manning J."/>
            <person name="Marabella R."/>
            <person name="Maru K."/>
            <person name="Matthews C."/>
            <person name="Mauceli E."/>
            <person name="Mccarthy M."/>
            <person name="Mcdonough S."/>
            <person name="Mcghee T."/>
            <person name="Meldrim J."/>
            <person name="Meneus L."/>
            <person name="Mesirov J."/>
            <person name="Mihalev A."/>
            <person name="Mihova T."/>
            <person name="Mikkelsen T."/>
            <person name="Mlenga V."/>
            <person name="Moru K."/>
            <person name="Mozes J."/>
            <person name="Mulrain L."/>
            <person name="Munson G."/>
            <person name="Naylor J."/>
            <person name="Newes C."/>
            <person name="Nguyen C."/>
            <person name="Nguyen N."/>
            <person name="Nguyen T."/>
            <person name="Nicol R."/>
            <person name="Nielsen C."/>
            <person name="Nizzari M."/>
            <person name="Norbu C."/>
            <person name="Norbu N."/>
            <person name="O'donnell P."/>
            <person name="Okoawo O."/>
            <person name="O'leary S."/>
            <person name="Omotosho B."/>
            <person name="O'neill K."/>
            <person name="Osman S."/>
            <person name="Parker S."/>
            <person name="Perrin D."/>
            <person name="Phunkhang P."/>
            <person name="Piqani B."/>
            <person name="Purcell S."/>
            <person name="Rachupka T."/>
            <person name="Ramasamy U."/>
            <person name="Rameau R."/>
            <person name="Ray V."/>
            <person name="Raymond C."/>
            <person name="Retta R."/>
            <person name="Richardson S."/>
            <person name="Rise C."/>
            <person name="Rodriguez J."/>
            <person name="Rogers J."/>
            <person name="Rogov P."/>
            <person name="Rutman M."/>
            <person name="Schupbach R."/>
            <person name="Seaman C."/>
            <person name="Settipalli S."/>
            <person name="Sharpe T."/>
            <person name="Sheridan J."/>
            <person name="Sherpa N."/>
            <person name="Shi J."/>
            <person name="Smirnov S."/>
            <person name="Smith C."/>
            <person name="Sougnez C."/>
            <person name="Spencer B."/>
            <person name="Stalker J."/>
            <person name="Stange-thomann N."/>
            <person name="Stavropoulos S."/>
            <person name="Stetson K."/>
            <person name="Stone C."/>
            <person name="Stone S."/>
            <person name="Stubbs M."/>
            <person name="Talamas J."/>
            <person name="Tchuinga P."/>
            <person name="Tenzing P."/>
            <person name="Tesfaye S."/>
            <person name="Theodore J."/>
            <person name="Thoulutsang Y."/>
            <person name="Topham K."/>
            <person name="Towey S."/>
            <person name="Tsamla T."/>
            <person name="Tsomo N."/>
            <person name="Vallee D."/>
            <person name="Vassiliev H."/>
            <person name="Venkataraman V."/>
            <person name="Vinson J."/>
            <person name="Vo A."/>
            <person name="Wade C."/>
            <person name="Wang S."/>
            <person name="Wangchuk T."/>
            <person name="Wangdi T."/>
            <person name="Whittaker C."/>
            <person name="Wilkinson J."/>
            <person name="Wu Y."/>
            <person name="Wyman D."/>
            <person name="Yadav S."/>
            <person name="Yang S."/>
            <person name="Yang X."/>
            <person name="Yeager S."/>
            <person name="Yee E."/>
            <person name="Young G."/>
            <person name="Zainoun J."/>
            <person name="Zembeck L."/>
            <person name="Zimmer A."/>
            <person name="Zody M."/>
            <person name="Lander E."/>
        </authorList>
    </citation>
    <scope>NUCLEOTIDE SEQUENCE [LARGE SCALE GENOMIC DNA]</scope>
</reference>
<reference evidence="6" key="2">
    <citation type="submission" date="2025-08" db="UniProtKB">
        <authorList>
            <consortium name="Ensembl"/>
        </authorList>
    </citation>
    <scope>IDENTIFICATION</scope>
</reference>
<name>H2ZMH5_CIOSA</name>
<keyword evidence="2" id="KW-0963">Cytoplasm</keyword>
<dbReference type="Pfam" id="PF06818">
    <property type="entry name" value="Fez1"/>
    <property type="match status" value="1"/>
</dbReference>
<evidence type="ECO:0000313" key="7">
    <source>
        <dbReference type="Proteomes" id="UP000007875"/>
    </source>
</evidence>
<feature type="compositionally biased region" description="Polar residues" evidence="5">
    <location>
        <begin position="114"/>
        <end position="135"/>
    </location>
</feature>
<feature type="coiled-coil region" evidence="4">
    <location>
        <begin position="1"/>
        <end position="35"/>
    </location>
</feature>
<feature type="region of interest" description="Disordered" evidence="5">
    <location>
        <begin position="221"/>
        <end position="248"/>
    </location>
</feature>
<proteinExistence type="predicted"/>
<dbReference type="GeneTree" id="ENSGT00940000154078"/>
<sequence length="248" mass="28722">MNEAIDAQSRMNDDIAQLRARLEESEWERQQKYGELSMLKSQLKDIQAESAQRGSEIVALRTRNRELQALVARRDAEAVDLNEKLNDRNLEIGELEQRLSEASSPAGTWHRSPGSISPQSLRNPSGTFSEPNSGNWHDDRNYLSSSSPPGALTSLKRDELIKRLYEAEARCNEQEKFFNIERRQWADDKSRVIRYQKQLQANYVQTYKRCGALEREVKLLTPQQQRSSRTQQRQTKEHAAELSYPMEI</sequence>
<dbReference type="InParanoid" id="H2ZMH5"/>
<evidence type="ECO:0000313" key="6">
    <source>
        <dbReference type="Ensembl" id="ENSCSAVP00000018791.1"/>
    </source>
</evidence>
<comment type="subcellular location">
    <subcellularLocation>
        <location evidence="1">Cytoplasm</location>
    </subcellularLocation>
</comment>
<dbReference type="PANTHER" id="PTHR19354">
    <property type="entry name" value="ZIPPER PUTATIVE TUMOR SUPPRESSOR 2 HOMOLOG-LIKE PROTEIN-RELATED"/>
    <property type="match status" value="1"/>
</dbReference>
<dbReference type="GO" id="GO:0005737">
    <property type="term" value="C:cytoplasm"/>
    <property type="evidence" value="ECO:0007669"/>
    <property type="project" value="UniProtKB-SubCell"/>
</dbReference>
<evidence type="ECO:0000256" key="2">
    <source>
        <dbReference type="ARBA" id="ARBA00022490"/>
    </source>
</evidence>
<dbReference type="InterPro" id="IPR045329">
    <property type="entry name" value="LZTS"/>
</dbReference>
<dbReference type="HOGENOM" id="CLU_1119846_0_0_1"/>
<dbReference type="PANTHER" id="PTHR19354:SF2">
    <property type="entry name" value="LEUCINE-RICH REPEAT-CONTAINING PROTEIN DDB_G0290503"/>
    <property type="match status" value="1"/>
</dbReference>
<protein>
    <submittedName>
        <fullName evidence="6">Uncharacterized protein</fullName>
    </submittedName>
</protein>